<proteinExistence type="inferred from homology"/>
<evidence type="ECO:0000256" key="1">
    <source>
        <dbReference type="ARBA" id="ARBA00004752"/>
    </source>
</evidence>
<dbReference type="Pfam" id="PF03734">
    <property type="entry name" value="YkuD"/>
    <property type="match status" value="1"/>
</dbReference>
<feature type="active site" description="Proton donor/acceptor" evidence="7">
    <location>
        <position position="152"/>
    </location>
</feature>
<dbReference type="AlphaFoldDB" id="A0A3B6VHU1"/>
<evidence type="ECO:0000256" key="5">
    <source>
        <dbReference type="ARBA" id="ARBA00022984"/>
    </source>
</evidence>
<accession>A0A3B6VHU1</accession>
<protein>
    <recommendedName>
        <fullName evidence="8">L,D-TPase catalytic domain-containing protein</fullName>
    </recommendedName>
</protein>
<dbReference type="PANTHER" id="PTHR36699:SF1">
    <property type="entry name" value="L,D-TRANSPEPTIDASE YAFK-RELATED"/>
    <property type="match status" value="1"/>
</dbReference>
<evidence type="ECO:0000313" key="9">
    <source>
        <dbReference type="EMBL" id="AGA65496.1"/>
    </source>
</evidence>
<keyword evidence="6 7" id="KW-0961">Cell wall biogenesis/degradation</keyword>
<evidence type="ECO:0000256" key="4">
    <source>
        <dbReference type="ARBA" id="ARBA00022960"/>
    </source>
</evidence>
<dbReference type="KEGG" id="bpip:BPP43_00680"/>
<keyword evidence="4 7" id="KW-0133">Cell shape</keyword>
<dbReference type="RefSeq" id="WP_015273866.1">
    <property type="nucleotide sequence ID" value="NC_019908.1"/>
</dbReference>
<feature type="domain" description="L,D-TPase catalytic" evidence="8">
    <location>
        <begin position="58"/>
        <end position="191"/>
    </location>
</feature>
<dbReference type="Proteomes" id="UP000010793">
    <property type="component" value="Chromosome"/>
</dbReference>
<dbReference type="InterPro" id="IPR005490">
    <property type="entry name" value="LD_TPept_cat_dom"/>
</dbReference>
<dbReference type="EMBL" id="CP002873">
    <property type="protein sequence ID" value="AGA65496.1"/>
    <property type="molecule type" value="Genomic_DNA"/>
</dbReference>
<dbReference type="GO" id="GO:0004180">
    <property type="term" value="F:carboxypeptidase activity"/>
    <property type="evidence" value="ECO:0007669"/>
    <property type="project" value="UniProtKB-ARBA"/>
</dbReference>
<comment type="similarity">
    <text evidence="2">Belongs to the YkuD family.</text>
</comment>
<dbReference type="GO" id="GO:0071555">
    <property type="term" value="P:cell wall organization"/>
    <property type="evidence" value="ECO:0007669"/>
    <property type="project" value="UniProtKB-UniRule"/>
</dbReference>
<evidence type="ECO:0000256" key="2">
    <source>
        <dbReference type="ARBA" id="ARBA00005992"/>
    </source>
</evidence>
<dbReference type="GO" id="GO:0008360">
    <property type="term" value="P:regulation of cell shape"/>
    <property type="evidence" value="ECO:0007669"/>
    <property type="project" value="UniProtKB-UniRule"/>
</dbReference>
<keyword evidence="5 7" id="KW-0573">Peptidoglycan synthesis</keyword>
<evidence type="ECO:0000256" key="7">
    <source>
        <dbReference type="PROSITE-ProRule" id="PRU01373"/>
    </source>
</evidence>
<dbReference type="PROSITE" id="PS52029">
    <property type="entry name" value="LD_TPASE"/>
    <property type="match status" value="1"/>
</dbReference>
<evidence type="ECO:0000313" key="10">
    <source>
        <dbReference type="Proteomes" id="UP000010793"/>
    </source>
</evidence>
<dbReference type="PANTHER" id="PTHR36699">
    <property type="entry name" value="LD-TRANSPEPTIDASE"/>
    <property type="match status" value="1"/>
</dbReference>
<dbReference type="SUPFAM" id="SSF141523">
    <property type="entry name" value="L,D-transpeptidase catalytic domain-like"/>
    <property type="match status" value="1"/>
</dbReference>
<evidence type="ECO:0000256" key="6">
    <source>
        <dbReference type="ARBA" id="ARBA00023316"/>
    </source>
</evidence>
<dbReference type="GO" id="GO:0009252">
    <property type="term" value="P:peptidoglycan biosynthetic process"/>
    <property type="evidence" value="ECO:0007669"/>
    <property type="project" value="UniProtKB-UniPathway"/>
</dbReference>
<name>A0A3B6VHU1_BRAPL</name>
<keyword evidence="10" id="KW-1185">Reference proteome</keyword>
<dbReference type="UniPathway" id="UPA00219"/>
<organism evidence="9 10">
    <name type="scientific">Brachyspira pilosicoli P43/6/78</name>
    <dbReference type="NCBI Taxonomy" id="1042417"/>
    <lineage>
        <taxon>Bacteria</taxon>
        <taxon>Pseudomonadati</taxon>
        <taxon>Spirochaetota</taxon>
        <taxon>Spirochaetia</taxon>
        <taxon>Brachyspirales</taxon>
        <taxon>Brachyspiraceae</taxon>
        <taxon>Brachyspira</taxon>
    </lineage>
</organism>
<feature type="active site" description="Nucleophile" evidence="7">
    <location>
        <position position="160"/>
    </location>
</feature>
<comment type="pathway">
    <text evidence="1 7">Cell wall biogenesis; peptidoglycan biosynthesis.</text>
</comment>
<evidence type="ECO:0000256" key="3">
    <source>
        <dbReference type="ARBA" id="ARBA00022679"/>
    </source>
</evidence>
<keyword evidence="3" id="KW-0808">Transferase</keyword>
<gene>
    <name evidence="9" type="ORF">BPP43_00680</name>
</gene>
<dbReference type="CDD" id="cd16913">
    <property type="entry name" value="YkuD_like"/>
    <property type="match status" value="1"/>
</dbReference>
<dbReference type="InterPro" id="IPR038063">
    <property type="entry name" value="Transpep_catalytic_dom"/>
</dbReference>
<reference evidence="9 10" key="1">
    <citation type="journal article" date="2013" name="Genome Announc.">
        <title>Complete Genome Sequence of the Porcine Strain Brachyspira pilosicoli P43/6/78(T.).</title>
        <authorList>
            <person name="Lin C."/>
            <person name="den Bakker H.C."/>
            <person name="Suzuki H."/>
            <person name="Lefebure T."/>
            <person name="Ponnala L."/>
            <person name="Sun Q."/>
            <person name="Stanhope M.J."/>
            <person name="Wiedmann M."/>
            <person name="Duhamel G.E."/>
        </authorList>
    </citation>
    <scope>NUCLEOTIDE SEQUENCE [LARGE SCALE GENOMIC DNA]</scope>
    <source>
        <strain evidence="9 10">P43/6/78</strain>
    </source>
</reference>
<dbReference type="GO" id="GO:0016740">
    <property type="term" value="F:transferase activity"/>
    <property type="evidence" value="ECO:0007669"/>
    <property type="project" value="UniProtKB-KW"/>
</dbReference>
<evidence type="ECO:0000259" key="8">
    <source>
        <dbReference type="PROSITE" id="PS52029"/>
    </source>
</evidence>
<sequence length="242" mass="28280">MLKYIIISLFILNTLLFSANFLDEQKRYPRVRKAIEDKEQIIKQNLQNNNISINKLNIIIIAYKEESILEIYAKNNADKTYKKIAQYNIASKSGVLGPKRMEGDLQVPEGFYYIDRFNPASSYYLSLGINYPNKSDQIKGKRNKLGGDIFIHGSEVTIGCIPMTDDKIKEIYLYAVHAKNNGQKKIPVYIFPFKMTEENIKNRRESDKLINFWKNIKVGYDVFINSKREIIYKIDENGNYEY</sequence>